<dbReference type="PANTHER" id="PTHR42923">
    <property type="entry name" value="PROTOPORPHYRINOGEN OXIDASE"/>
    <property type="match status" value="1"/>
</dbReference>
<dbReference type="AlphaFoldDB" id="A0A3M2S682"/>
<dbReference type="PANTHER" id="PTHR42923:SF26">
    <property type="entry name" value="FMN REDUCTASE LOT6, PUTATIVE (AFU_ORTHOLOGUE AFUA_7G06600)-RELATED"/>
    <property type="match status" value="1"/>
</dbReference>
<keyword evidence="3" id="KW-1185">Reference proteome</keyword>
<evidence type="ECO:0000256" key="1">
    <source>
        <dbReference type="SAM" id="SignalP"/>
    </source>
</evidence>
<accession>A0A3M2S682</accession>
<protein>
    <recommendedName>
        <fullName evidence="4">Amine oxidase domain-containing protein</fullName>
    </recommendedName>
</protein>
<sequence>MHLSNARLAVWASLVPHVISYAYKPPSNTYDYDVAIIGGGSGGIHAAIQLKDAGAKVVVIEKKDQIGGHAETYTDPSSGIPANIGVVIFEDTEVVNNYLDRLKVAKAKGNPAAEAGAAKLYDFSLGIPIPPQTPEAQAASQKAMADALKVYSEEVIPKYPWVDQGYLLPDPIPKELTQPFGEFAQQHGFSAFLPSIVQFNWYPGNISTIPTLYGLKSLGPGLLKSIAGGFVFPASGDTRTIYKAAAAELGDSVLLESTVVHVQRNKKDGVVLIVQQPNHAPRTIRARKLVVAAPPTLENLHPFDLDKNEYKLFSKLSGLGYFAGIADIPGINGSFQNVGALTPFNTPIIPGSNGYYPSGTPNQVTLGVAFDTTDYTDSEAEDIIRRELGTLAAVGALPADAAEKVTFPYVSNHAPYNLRVCGKEIRNGYYRKLLKLQGSRNTYWTGATFAGHNSGLIWTWNEGTVLPALKKDLGL</sequence>
<feature type="signal peptide" evidence="1">
    <location>
        <begin position="1"/>
        <end position="20"/>
    </location>
</feature>
<keyword evidence="1" id="KW-0732">Signal</keyword>
<dbReference type="SUPFAM" id="SSF51905">
    <property type="entry name" value="FAD/NAD(P)-binding domain"/>
    <property type="match status" value="1"/>
</dbReference>
<feature type="chain" id="PRO_5018042204" description="Amine oxidase domain-containing protein" evidence="1">
    <location>
        <begin position="21"/>
        <end position="475"/>
    </location>
</feature>
<dbReference type="GO" id="GO:0016491">
    <property type="term" value="F:oxidoreductase activity"/>
    <property type="evidence" value="ECO:0007669"/>
    <property type="project" value="TreeGrafter"/>
</dbReference>
<dbReference type="InterPro" id="IPR050464">
    <property type="entry name" value="Zeta_carotene_desat/Oxidored"/>
</dbReference>
<proteinExistence type="predicted"/>
<organism evidence="2 3">
    <name type="scientific">Fusarium kuroshium</name>
    <dbReference type="NCBI Taxonomy" id="2010991"/>
    <lineage>
        <taxon>Eukaryota</taxon>
        <taxon>Fungi</taxon>
        <taxon>Dikarya</taxon>
        <taxon>Ascomycota</taxon>
        <taxon>Pezizomycotina</taxon>
        <taxon>Sordariomycetes</taxon>
        <taxon>Hypocreomycetidae</taxon>
        <taxon>Hypocreales</taxon>
        <taxon>Nectriaceae</taxon>
        <taxon>Fusarium</taxon>
        <taxon>Fusarium solani species complex</taxon>
    </lineage>
</organism>
<dbReference type="STRING" id="2010991.A0A3M2S682"/>
<dbReference type="Gene3D" id="1.10.405.20">
    <property type="match status" value="1"/>
</dbReference>
<evidence type="ECO:0008006" key="4">
    <source>
        <dbReference type="Google" id="ProtNLM"/>
    </source>
</evidence>
<dbReference type="Pfam" id="PF13450">
    <property type="entry name" value="NAD_binding_8"/>
    <property type="match status" value="1"/>
</dbReference>
<reference evidence="2 3" key="1">
    <citation type="submission" date="2017-06" db="EMBL/GenBank/DDBJ databases">
        <title>Comparative genomic analysis of Ambrosia Fusariam Clade fungi.</title>
        <authorList>
            <person name="Stajich J.E."/>
            <person name="Carrillo J."/>
            <person name="Kijimoto T."/>
            <person name="Eskalen A."/>
            <person name="O'Donnell K."/>
            <person name="Kasson M."/>
        </authorList>
    </citation>
    <scope>NUCLEOTIDE SEQUENCE [LARGE SCALE GENOMIC DNA]</scope>
    <source>
        <strain evidence="2">UCR3666</strain>
    </source>
</reference>
<gene>
    <name evidence="2" type="ORF">CDV36_007283</name>
</gene>
<dbReference type="Gene3D" id="3.30.70.1990">
    <property type="match status" value="1"/>
</dbReference>
<dbReference type="OrthoDB" id="68575at2759"/>
<dbReference type="InterPro" id="IPR036188">
    <property type="entry name" value="FAD/NAD-bd_sf"/>
</dbReference>
<evidence type="ECO:0000313" key="3">
    <source>
        <dbReference type="Proteomes" id="UP000277212"/>
    </source>
</evidence>
<evidence type="ECO:0000313" key="2">
    <source>
        <dbReference type="EMBL" id="RMJ13064.1"/>
    </source>
</evidence>
<comment type="caution">
    <text evidence="2">The sequence shown here is derived from an EMBL/GenBank/DDBJ whole genome shotgun (WGS) entry which is preliminary data.</text>
</comment>
<dbReference type="Gene3D" id="3.50.50.60">
    <property type="entry name" value="FAD/NAD(P)-binding domain"/>
    <property type="match status" value="1"/>
</dbReference>
<dbReference type="EMBL" id="NKUJ01000118">
    <property type="protein sequence ID" value="RMJ13064.1"/>
    <property type="molecule type" value="Genomic_DNA"/>
</dbReference>
<name>A0A3M2S682_9HYPO</name>
<dbReference type="Proteomes" id="UP000277212">
    <property type="component" value="Unassembled WGS sequence"/>
</dbReference>